<dbReference type="RefSeq" id="WP_146649806.1">
    <property type="nucleotide sequence ID" value="NZ_CP012333.1"/>
</dbReference>
<dbReference type="STRING" id="1391654.AKJ09_05439"/>
<dbReference type="PANTHER" id="PTHR33227:SF48">
    <property type="entry name" value="STIGMA-SPECIFIC STIG1-LIKE PROTEIN 4"/>
    <property type="match status" value="1"/>
</dbReference>
<dbReference type="AlphaFoldDB" id="A0A0K1PZ21"/>
<dbReference type="EMBL" id="CP012333">
    <property type="protein sequence ID" value="AKU98775.1"/>
    <property type="molecule type" value="Genomic_DNA"/>
</dbReference>
<evidence type="ECO:0000256" key="1">
    <source>
        <dbReference type="ARBA" id="ARBA00022729"/>
    </source>
</evidence>
<evidence type="ECO:0000313" key="2">
    <source>
        <dbReference type="EMBL" id="AKU98775.1"/>
    </source>
</evidence>
<dbReference type="InterPro" id="IPR006969">
    <property type="entry name" value="Stig-like"/>
</dbReference>
<accession>A0A0K1PZ21</accession>
<name>A0A0K1PZ21_9BACT</name>
<gene>
    <name evidence="2" type="ORF">AKJ09_05439</name>
</gene>
<keyword evidence="1" id="KW-0732">Signal</keyword>
<protein>
    <recommendedName>
        <fullName evidence="4">Tryptophan synthase alpha chain</fullName>
    </recommendedName>
</protein>
<dbReference type="PANTHER" id="PTHR33227">
    <property type="entry name" value="STIGMA-SPECIFIC STIG1-LIKE PROTEIN 3"/>
    <property type="match status" value="1"/>
</dbReference>
<evidence type="ECO:0008006" key="4">
    <source>
        <dbReference type="Google" id="ProtNLM"/>
    </source>
</evidence>
<organism evidence="2 3">
    <name type="scientific">Labilithrix luteola</name>
    <dbReference type="NCBI Taxonomy" id="1391654"/>
    <lineage>
        <taxon>Bacteria</taxon>
        <taxon>Pseudomonadati</taxon>
        <taxon>Myxococcota</taxon>
        <taxon>Polyangia</taxon>
        <taxon>Polyangiales</taxon>
        <taxon>Labilitrichaceae</taxon>
        <taxon>Labilithrix</taxon>
    </lineage>
</organism>
<sequence length="408" mass="42419">MIKRLRDDRRAPISGGRVVFFCLALGGAIAPSACTVRTEESLGFQAPGPSTFVDPEASTAVPEASLREYCPSDQCPSGYTTCPLSNFRCDVNLLTDRKNCGACGVVCPSDSKGATFECVDGACAMTCRPDALAADCDGIVDNGCETPIIDDDNCKTCGNKCSGDKHCVDRGLYDIGCGCKAGDTYCPDNYTVCIDTTFDDQNCGGCGNVCDPGEGGSPPPYPNTYYGCAENHCGAVKCLPYHGDCDANVVKNGCETDVVTNDNCGGCGIKCQAGEECRYLFLLGAPPRLACMCPPGQTFCPIGELDGIEVGTCYDLKSDNKSCGACGNICSWDGSRKCVYGVCRLSCFEGTADCNGSEGDGCEVNTNSDPRNCGSCGNTCDAVAGQACVGGRCVVEPCDEVDAGGPTR</sequence>
<keyword evidence="3" id="KW-1185">Reference proteome</keyword>
<proteinExistence type="predicted"/>
<evidence type="ECO:0000313" key="3">
    <source>
        <dbReference type="Proteomes" id="UP000064967"/>
    </source>
</evidence>
<dbReference type="Proteomes" id="UP000064967">
    <property type="component" value="Chromosome"/>
</dbReference>
<reference evidence="2 3" key="1">
    <citation type="submission" date="2015-08" db="EMBL/GenBank/DDBJ databases">
        <authorList>
            <person name="Babu N.S."/>
            <person name="Beckwith C.J."/>
            <person name="Beseler K.G."/>
            <person name="Brison A."/>
            <person name="Carone J.V."/>
            <person name="Caskin T.P."/>
            <person name="Diamond M."/>
            <person name="Durham M.E."/>
            <person name="Foxe J.M."/>
            <person name="Go M."/>
            <person name="Henderson B.A."/>
            <person name="Jones I.B."/>
            <person name="McGettigan J.A."/>
            <person name="Micheletti S.J."/>
            <person name="Nasrallah M.E."/>
            <person name="Ortiz D."/>
            <person name="Piller C.R."/>
            <person name="Privatt S.R."/>
            <person name="Schneider S.L."/>
            <person name="Sharp S."/>
            <person name="Smith T.C."/>
            <person name="Stanton J.D."/>
            <person name="Ullery H.E."/>
            <person name="Wilson R.J."/>
            <person name="Serrano M.G."/>
            <person name="Buck G."/>
            <person name="Lee V."/>
            <person name="Wang Y."/>
            <person name="Carvalho R."/>
            <person name="Voegtly L."/>
            <person name="Shi R."/>
            <person name="Duckworth R."/>
            <person name="Johnson A."/>
            <person name="Loviza R."/>
            <person name="Walstead R."/>
            <person name="Shah Z."/>
            <person name="Kiflezghi M."/>
            <person name="Wade K."/>
            <person name="Ball S.L."/>
            <person name="Bradley K.W."/>
            <person name="Asai D.J."/>
            <person name="Bowman C.A."/>
            <person name="Russell D.A."/>
            <person name="Pope W.H."/>
            <person name="Jacobs-Sera D."/>
            <person name="Hendrix R.W."/>
            <person name="Hatfull G.F."/>
        </authorList>
    </citation>
    <scope>NUCLEOTIDE SEQUENCE [LARGE SCALE GENOMIC DNA]</scope>
    <source>
        <strain evidence="2 3">DSM 27648</strain>
    </source>
</reference>
<dbReference type="KEGG" id="llu:AKJ09_05439"/>
<dbReference type="OrthoDB" id="5492401at2"/>